<dbReference type="FunFam" id="3.40.720.10:FF:000008">
    <property type="entry name" value="Alkaline phosphatase"/>
    <property type="match status" value="1"/>
</dbReference>
<evidence type="ECO:0000256" key="12">
    <source>
        <dbReference type="ARBA" id="ARBA00023180"/>
    </source>
</evidence>
<dbReference type="Proteomes" id="UP000192578">
    <property type="component" value="Unassembled WGS sequence"/>
</dbReference>
<reference evidence="20" key="1">
    <citation type="submission" date="2017-01" db="EMBL/GenBank/DDBJ databases">
        <title>Comparative genomics of anhydrobiosis in the tardigrade Hypsibius dujardini.</title>
        <authorList>
            <person name="Yoshida Y."/>
            <person name="Koutsovoulos G."/>
            <person name="Laetsch D."/>
            <person name="Stevens L."/>
            <person name="Kumar S."/>
            <person name="Horikawa D."/>
            <person name="Ishino K."/>
            <person name="Komine S."/>
            <person name="Tomita M."/>
            <person name="Blaxter M."/>
            <person name="Arakawa K."/>
        </authorList>
    </citation>
    <scope>NUCLEOTIDE SEQUENCE [LARGE SCALE GENOMIC DNA]</scope>
    <source>
        <strain evidence="20">Z151</strain>
    </source>
</reference>
<dbReference type="PRINTS" id="PR00113">
    <property type="entry name" value="ALKPHPHTASE"/>
</dbReference>
<keyword evidence="10 15" id="KW-0460">Magnesium</keyword>
<feature type="binding site" evidence="15">
    <location>
        <position position="327"/>
    </location>
    <ligand>
        <name>Zn(2+)</name>
        <dbReference type="ChEBI" id="CHEBI:29105"/>
        <label>2</label>
    </ligand>
</feature>
<keyword evidence="8 17" id="KW-0378">Hydrolase</keyword>
<evidence type="ECO:0000256" key="7">
    <source>
        <dbReference type="ARBA" id="ARBA00022723"/>
    </source>
</evidence>
<feature type="binding site" evidence="15">
    <location>
        <position position="444"/>
    </location>
    <ligand>
        <name>Zn(2+)</name>
        <dbReference type="ChEBI" id="CHEBI:29105"/>
        <label>2</label>
    </ligand>
</feature>
<evidence type="ECO:0000313" key="19">
    <source>
        <dbReference type="EMBL" id="OQV19073.1"/>
    </source>
</evidence>
<evidence type="ECO:0000256" key="6">
    <source>
        <dbReference type="ARBA" id="ARBA00022622"/>
    </source>
</evidence>
<dbReference type="GO" id="GO:0098552">
    <property type="term" value="C:side of membrane"/>
    <property type="evidence" value="ECO:0007669"/>
    <property type="project" value="UniProtKB-KW"/>
</dbReference>
<dbReference type="SUPFAM" id="SSF53649">
    <property type="entry name" value="Alkaline phosphatase-like"/>
    <property type="match status" value="1"/>
</dbReference>
<feature type="binding site" evidence="15">
    <location>
        <position position="167"/>
    </location>
    <ligand>
        <name>Mg(2+)</name>
        <dbReference type="ChEBI" id="CHEBI:18420"/>
    </ligand>
</feature>
<evidence type="ECO:0000256" key="9">
    <source>
        <dbReference type="ARBA" id="ARBA00022833"/>
    </source>
</evidence>
<dbReference type="PANTHER" id="PTHR11596:SF5">
    <property type="entry name" value="ALKALINE PHOSPHATASE"/>
    <property type="match status" value="1"/>
</dbReference>
<dbReference type="EMBL" id="MTYJ01000043">
    <property type="protein sequence ID" value="OQV19073.1"/>
    <property type="molecule type" value="Genomic_DNA"/>
</dbReference>
<keyword evidence="5" id="KW-0597">Phosphoprotein</keyword>
<evidence type="ECO:0000256" key="10">
    <source>
        <dbReference type="ARBA" id="ARBA00022842"/>
    </source>
</evidence>
<evidence type="ECO:0000313" key="20">
    <source>
        <dbReference type="Proteomes" id="UP000192578"/>
    </source>
</evidence>
<feature type="binding site" evidence="15">
    <location>
        <position position="169"/>
    </location>
    <ligand>
        <name>Mg(2+)</name>
        <dbReference type="ChEBI" id="CHEBI:18420"/>
    </ligand>
</feature>
<organism evidence="19 20">
    <name type="scientific">Hypsibius exemplaris</name>
    <name type="common">Freshwater tardigrade</name>
    <dbReference type="NCBI Taxonomy" id="2072580"/>
    <lineage>
        <taxon>Eukaryota</taxon>
        <taxon>Metazoa</taxon>
        <taxon>Ecdysozoa</taxon>
        <taxon>Tardigrada</taxon>
        <taxon>Eutardigrada</taxon>
        <taxon>Parachela</taxon>
        <taxon>Hypsibioidea</taxon>
        <taxon>Hypsibiidae</taxon>
        <taxon>Hypsibius</taxon>
    </lineage>
</organism>
<dbReference type="PROSITE" id="PS00123">
    <property type="entry name" value="ALKALINE_PHOSPHATASE"/>
    <property type="match status" value="1"/>
</dbReference>
<evidence type="ECO:0000256" key="17">
    <source>
        <dbReference type="RuleBase" id="RU003947"/>
    </source>
</evidence>
<feature type="binding site" evidence="15">
    <location>
        <position position="322"/>
    </location>
    <ligand>
        <name>Mg(2+)</name>
        <dbReference type="ChEBI" id="CHEBI:18420"/>
    </ligand>
</feature>
<evidence type="ECO:0000256" key="13">
    <source>
        <dbReference type="ARBA" id="ARBA00023288"/>
    </source>
</evidence>
<evidence type="ECO:0000256" key="4">
    <source>
        <dbReference type="ARBA" id="ARBA00022475"/>
    </source>
</evidence>
<comment type="subcellular location">
    <subcellularLocation>
        <location evidence="1">Cell membrane</location>
        <topology evidence="1">Lipid-anchor</topology>
        <topology evidence="1">GPI-anchor</topology>
    </subcellularLocation>
</comment>
<keyword evidence="9 15" id="KW-0862">Zinc</keyword>
<keyword evidence="4" id="KW-1003">Cell membrane</keyword>
<evidence type="ECO:0000256" key="1">
    <source>
        <dbReference type="ARBA" id="ARBA00004609"/>
    </source>
</evidence>
<evidence type="ECO:0000256" key="3">
    <source>
        <dbReference type="ARBA" id="ARBA00012647"/>
    </source>
</evidence>
<evidence type="ECO:0000256" key="11">
    <source>
        <dbReference type="ARBA" id="ARBA00023136"/>
    </source>
</evidence>
<feature type="active site" description="Phosphoserine intermediate" evidence="14">
    <location>
        <position position="105"/>
    </location>
</feature>
<keyword evidence="11" id="KW-0472">Membrane</keyword>
<accession>A0A1W0WV99</accession>
<evidence type="ECO:0000256" key="15">
    <source>
        <dbReference type="PIRSR" id="PIRSR601952-2"/>
    </source>
</evidence>
<gene>
    <name evidence="19" type="ORF">BV898_06925</name>
</gene>
<evidence type="ECO:0000256" key="18">
    <source>
        <dbReference type="SAM" id="SignalP"/>
    </source>
</evidence>
<dbReference type="GO" id="GO:0004035">
    <property type="term" value="F:alkaline phosphatase activity"/>
    <property type="evidence" value="ECO:0007669"/>
    <property type="project" value="UniProtKB-EC"/>
</dbReference>
<dbReference type="SMART" id="SM00098">
    <property type="entry name" value="alkPPc"/>
    <property type="match status" value="1"/>
</dbReference>
<evidence type="ECO:0000256" key="8">
    <source>
        <dbReference type="ARBA" id="ARBA00022801"/>
    </source>
</evidence>
<comment type="catalytic activity">
    <reaction evidence="17">
        <text>a phosphate monoester + H2O = an alcohol + phosphate</text>
        <dbReference type="Rhea" id="RHEA:15017"/>
        <dbReference type="ChEBI" id="CHEBI:15377"/>
        <dbReference type="ChEBI" id="CHEBI:30879"/>
        <dbReference type="ChEBI" id="CHEBI:43474"/>
        <dbReference type="ChEBI" id="CHEBI:67140"/>
        <dbReference type="EC" id="3.1.3.1"/>
    </reaction>
</comment>
<dbReference type="PANTHER" id="PTHR11596">
    <property type="entry name" value="ALKALINE PHOSPHATASE"/>
    <property type="match status" value="1"/>
</dbReference>
<comment type="similarity">
    <text evidence="2 16">Belongs to the alkaline phosphatase family.</text>
</comment>
<feature type="binding site" evidence="15">
    <location>
        <position position="55"/>
    </location>
    <ligand>
        <name>Mg(2+)</name>
        <dbReference type="ChEBI" id="CHEBI:18420"/>
    </ligand>
</feature>
<dbReference type="GO" id="GO:0046872">
    <property type="term" value="F:metal ion binding"/>
    <property type="evidence" value="ECO:0007669"/>
    <property type="project" value="UniProtKB-KW"/>
</dbReference>
<dbReference type="Pfam" id="PF00245">
    <property type="entry name" value="Alk_phosphatase"/>
    <property type="match status" value="1"/>
</dbReference>
<dbReference type="InterPro" id="IPR001952">
    <property type="entry name" value="Alkaline_phosphatase"/>
</dbReference>
<keyword evidence="12" id="KW-0325">Glycoprotein</keyword>
<feature type="chain" id="PRO_5012484060" description="Alkaline phosphatase" evidence="18">
    <location>
        <begin position="20"/>
        <end position="582"/>
    </location>
</feature>
<dbReference type="CDD" id="cd16012">
    <property type="entry name" value="ALP"/>
    <property type="match status" value="1"/>
</dbReference>
<keyword evidence="6" id="KW-0336">GPI-anchor</keyword>
<sequence>MNWKCWLVSLICLVESVCSQDADFWKKQAENLIQDHLSVKPNTKIAKNIILFIGDGLSLATATAARIYDGQRHGTTGEENNLIFERLDHTALIKTYCTNKQVADSACTATAIASGVKTKSRVIGLDDSVLLANCSTVTDESKLSTILRWAQEVDKSTGIVTTTRITHATPAAFYAHSADRDWEDDSAVPEDHRHCKDIARQLVEELPGYSRWRSSTFLRDSTDVQYTNRTGRRSDKRNLVEDWVADKFKRNFAYSYVHKNEEFNEIDTEETDYLLGLFDHSHMKYESDRNNSADGQPSLSRMVNTAVKILQKNKKGYFLMVEGGRIDHAHHENHARYALEETISFSNTISTALKMVNLEETLVLVTADHAHSLAISGYSNRGHPILKLAGTRSDVDAKPYTTLMYAVGPGYVHVPDGRENVTEKLTDTKPYRQHSTVPASSAAHDGEDVVAYAQGPMAHLVDGVMEQNSLAYVMAYSACIGPARKTQLCTKRRLEASSAAKSFDVPTTTKKPTTPFFTPDPMDIDRDATVDIYGTMQGDAGYSPPATGEVLRIHSGANDLSCRVNIFSVIWIIGCIYFFTTL</sequence>
<dbReference type="GO" id="GO:0005886">
    <property type="term" value="C:plasma membrane"/>
    <property type="evidence" value="ECO:0007669"/>
    <property type="project" value="UniProtKB-SubCell"/>
</dbReference>
<evidence type="ECO:0000256" key="2">
    <source>
        <dbReference type="ARBA" id="ARBA00005984"/>
    </source>
</evidence>
<protein>
    <recommendedName>
        <fullName evidence="3 17">Alkaline phosphatase</fullName>
        <ecNumber evidence="3 17">3.1.3.1</ecNumber>
    </recommendedName>
</protein>
<keyword evidence="13" id="KW-0449">Lipoprotein</keyword>
<comment type="caution">
    <text evidence="19">The sequence shown here is derived from an EMBL/GenBank/DDBJ whole genome shotgun (WGS) entry which is preliminary data.</text>
</comment>
<feature type="signal peptide" evidence="18">
    <location>
        <begin position="1"/>
        <end position="19"/>
    </location>
</feature>
<keyword evidence="7 15" id="KW-0479">Metal-binding</keyword>
<dbReference type="OrthoDB" id="5818554at2759"/>
<name>A0A1W0WV99_HYPEX</name>
<dbReference type="Gene3D" id="3.40.720.10">
    <property type="entry name" value="Alkaline Phosphatase, subunit A"/>
    <property type="match status" value="1"/>
</dbReference>
<feature type="binding site" evidence="15">
    <location>
        <position position="331"/>
    </location>
    <ligand>
        <name>Zn(2+)</name>
        <dbReference type="ChEBI" id="CHEBI:29105"/>
        <label>2</label>
    </ligand>
</feature>
<feature type="binding site" evidence="15">
    <location>
        <position position="368"/>
    </location>
    <ligand>
        <name>Zn(2+)</name>
        <dbReference type="ChEBI" id="CHEBI:29105"/>
        <label>2</label>
    </ligand>
</feature>
<feature type="binding site" evidence="15">
    <location>
        <position position="369"/>
    </location>
    <ligand>
        <name>Zn(2+)</name>
        <dbReference type="ChEBI" id="CHEBI:29105"/>
        <label>2</label>
    </ligand>
</feature>
<evidence type="ECO:0000256" key="5">
    <source>
        <dbReference type="ARBA" id="ARBA00022553"/>
    </source>
</evidence>
<dbReference type="AlphaFoldDB" id="A0A1W0WV99"/>
<comment type="cofactor">
    <cofactor evidence="15">
        <name>Mg(2+)</name>
        <dbReference type="ChEBI" id="CHEBI:18420"/>
    </cofactor>
    <text evidence="15">Binds 1 Mg(2+) ion.</text>
</comment>
<evidence type="ECO:0000256" key="16">
    <source>
        <dbReference type="RuleBase" id="RU003946"/>
    </source>
</evidence>
<dbReference type="InterPro" id="IPR018299">
    <property type="entry name" value="Alkaline_phosphatase_AS"/>
</dbReference>
<proteinExistence type="inferred from homology"/>
<evidence type="ECO:0000256" key="14">
    <source>
        <dbReference type="PIRSR" id="PIRSR601952-1"/>
    </source>
</evidence>
<feature type="binding site" evidence="15">
    <location>
        <position position="55"/>
    </location>
    <ligand>
        <name>Zn(2+)</name>
        <dbReference type="ChEBI" id="CHEBI:29105"/>
        <label>2</label>
    </ligand>
</feature>
<dbReference type="EC" id="3.1.3.1" evidence="3 17"/>
<keyword evidence="20" id="KW-1185">Reference proteome</keyword>
<comment type="cofactor">
    <cofactor evidence="15">
        <name>Zn(2+)</name>
        <dbReference type="ChEBI" id="CHEBI:29105"/>
    </cofactor>
    <text evidence="15">Binds 2 Zn(2+) ions.</text>
</comment>
<dbReference type="InterPro" id="IPR017850">
    <property type="entry name" value="Alkaline_phosphatase_core_sf"/>
</dbReference>
<keyword evidence="18" id="KW-0732">Signal</keyword>